<proteinExistence type="predicted"/>
<accession>A0A2N9J2A6</accession>
<gene>
    <name evidence="2" type="ORF">FSB_LOCUS58465</name>
</gene>
<dbReference type="PROSITE" id="PS50878">
    <property type="entry name" value="RT_POL"/>
    <property type="match status" value="1"/>
</dbReference>
<dbReference type="Pfam" id="PF13456">
    <property type="entry name" value="RVT_3"/>
    <property type="match status" value="1"/>
</dbReference>
<dbReference type="AlphaFoldDB" id="A0A2N9J2A6"/>
<dbReference type="CDD" id="cd06222">
    <property type="entry name" value="RNase_H_like"/>
    <property type="match status" value="1"/>
</dbReference>
<dbReference type="SUPFAM" id="SSF56672">
    <property type="entry name" value="DNA/RNA polymerases"/>
    <property type="match status" value="1"/>
</dbReference>
<dbReference type="PANTHER" id="PTHR33116">
    <property type="entry name" value="REVERSE TRANSCRIPTASE ZINC-BINDING DOMAIN-CONTAINING PROTEIN-RELATED-RELATED"/>
    <property type="match status" value="1"/>
</dbReference>
<dbReference type="GO" id="GO:0004523">
    <property type="term" value="F:RNA-DNA hybrid ribonuclease activity"/>
    <property type="evidence" value="ECO:0007669"/>
    <property type="project" value="InterPro"/>
</dbReference>
<organism evidence="2">
    <name type="scientific">Fagus sylvatica</name>
    <name type="common">Beechnut</name>
    <dbReference type="NCBI Taxonomy" id="28930"/>
    <lineage>
        <taxon>Eukaryota</taxon>
        <taxon>Viridiplantae</taxon>
        <taxon>Streptophyta</taxon>
        <taxon>Embryophyta</taxon>
        <taxon>Tracheophyta</taxon>
        <taxon>Spermatophyta</taxon>
        <taxon>Magnoliopsida</taxon>
        <taxon>eudicotyledons</taxon>
        <taxon>Gunneridae</taxon>
        <taxon>Pentapetalae</taxon>
        <taxon>rosids</taxon>
        <taxon>fabids</taxon>
        <taxon>Fagales</taxon>
        <taxon>Fagaceae</taxon>
        <taxon>Fagus</taxon>
    </lineage>
</organism>
<dbReference type="InterPro" id="IPR026960">
    <property type="entry name" value="RVT-Znf"/>
</dbReference>
<dbReference type="EMBL" id="OIVN01006324">
    <property type="protein sequence ID" value="SPD30583.1"/>
    <property type="molecule type" value="Genomic_DNA"/>
</dbReference>
<dbReference type="Pfam" id="PF00078">
    <property type="entry name" value="RVT_1"/>
    <property type="match status" value="1"/>
</dbReference>
<evidence type="ECO:0000259" key="1">
    <source>
        <dbReference type="PROSITE" id="PS50878"/>
    </source>
</evidence>
<dbReference type="CDD" id="cd01650">
    <property type="entry name" value="RT_nLTR_like"/>
    <property type="match status" value="1"/>
</dbReference>
<dbReference type="GO" id="GO:0003676">
    <property type="term" value="F:nucleic acid binding"/>
    <property type="evidence" value="ECO:0007669"/>
    <property type="project" value="InterPro"/>
</dbReference>
<dbReference type="InterPro" id="IPR002156">
    <property type="entry name" value="RNaseH_domain"/>
</dbReference>
<sequence length="781" mass="87157">MITDNVIIAFEMLHYLKNHRAGNNVQMAAKLDMSKAYDRVEWDYLKEILLKLGFHERWVHLVMTCVTSATYSIMINGEPKGFVKPNRGLRQRDPLSPHLFLICAEGLSALLRKAERDSLIKGISICRGGPRISHLFFADDSIIFCKATVSECGALQDILSLYERASGQMINTGKTVLFFSHNTPLDTRTAITNLFGTSVTTQFEKYLGLPPVIGRSKKCAFNDLKDRVHRRLQGWKEKLLSQAGREVLIKAVIQAIPTYAMSCFKLPAGFCDEISSMATGFWWGQKDRARKIHWLSRKKLLKSKKEGETLKEGLRWRVGSGESIHIWGDKWLPSPSTYRVISPPRLLSETATVDQLIQSESMTWNKELISQIFCTRDMEMILSIPLSRRCPRDALIWHGTRNGSLSVKSAYQVLLSRTNHQEPSSSLGSRDMSRLWSSVWSAQVPPKVRLFIWKACKGILPTRARLFARKIASLMVCPWCWEEAETLDHVLWGCEFVQKVWMAVPFSGLSRFSEGMTFLDVVCGVVHDFPSPALEIFYTTAWAIWNARNATLWENKIPVVDEICQGAAALAIAFLDSGANDSESAHPCEQQLLMKWGPPAMGYKLNTACCCAPDSDVVGVGILIRDSMGLVAAVLETTVVGNGNMLQVQATAIGMALQFSFDIGLRNLVVEVSCQELLRLIQMGTPCGAPCGVLVDDICWWNPLFNALSFSFIPKLCNKVAIALAAEALSSGLIRKFLISFASSVDCRLRFGSRLGRQGLALILTVGMDGMMTQFLAWVMG</sequence>
<dbReference type="InterPro" id="IPR043502">
    <property type="entry name" value="DNA/RNA_pol_sf"/>
</dbReference>
<dbReference type="InterPro" id="IPR044730">
    <property type="entry name" value="RNase_H-like_dom_plant"/>
</dbReference>
<name>A0A2N9J2A6_FAGSY</name>
<reference evidence="2" key="1">
    <citation type="submission" date="2018-02" db="EMBL/GenBank/DDBJ databases">
        <authorList>
            <person name="Cohen D.B."/>
            <person name="Kent A.D."/>
        </authorList>
    </citation>
    <scope>NUCLEOTIDE SEQUENCE</scope>
</reference>
<dbReference type="PANTHER" id="PTHR33116:SF86">
    <property type="entry name" value="REVERSE TRANSCRIPTASE DOMAIN-CONTAINING PROTEIN"/>
    <property type="match status" value="1"/>
</dbReference>
<feature type="domain" description="Reverse transcriptase" evidence="1">
    <location>
        <begin position="1"/>
        <end position="199"/>
    </location>
</feature>
<protein>
    <recommendedName>
        <fullName evidence="1">Reverse transcriptase domain-containing protein</fullName>
    </recommendedName>
</protein>
<evidence type="ECO:0000313" key="2">
    <source>
        <dbReference type="EMBL" id="SPD30583.1"/>
    </source>
</evidence>
<dbReference type="InterPro" id="IPR000477">
    <property type="entry name" value="RT_dom"/>
</dbReference>
<dbReference type="Pfam" id="PF13966">
    <property type="entry name" value="zf-RVT"/>
    <property type="match status" value="1"/>
</dbReference>